<dbReference type="Proteomes" id="UP000239709">
    <property type="component" value="Chromosome"/>
</dbReference>
<proteinExistence type="predicted"/>
<feature type="domain" description="YncI copper-binding" evidence="3">
    <location>
        <begin position="30"/>
        <end position="160"/>
    </location>
</feature>
<protein>
    <submittedName>
        <fullName evidence="4">Nuclear export factor GLE1</fullName>
    </submittedName>
</protein>
<feature type="signal peptide" evidence="2">
    <location>
        <begin position="1"/>
        <end position="29"/>
    </location>
</feature>
<evidence type="ECO:0000259" key="3">
    <source>
        <dbReference type="Pfam" id="PF07987"/>
    </source>
</evidence>
<dbReference type="OrthoDB" id="9796962at2"/>
<feature type="chain" id="PRO_5015688856" evidence="2">
    <location>
        <begin position="30"/>
        <end position="195"/>
    </location>
</feature>
<dbReference type="KEGG" id="otk:C6570_05540"/>
<feature type="compositionally biased region" description="Low complexity" evidence="1">
    <location>
        <begin position="175"/>
        <end position="188"/>
    </location>
</feature>
<organism evidence="4 5">
    <name type="scientific">Ottowia oryzae</name>
    <dbReference type="NCBI Taxonomy" id="2109914"/>
    <lineage>
        <taxon>Bacteria</taxon>
        <taxon>Pseudomonadati</taxon>
        <taxon>Pseudomonadota</taxon>
        <taxon>Betaproteobacteria</taxon>
        <taxon>Burkholderiales</taxon>
        <taxon>Comamonadaceae</taxon>
        <taxon>Ottowia</taxon>
    </lineage>
</organism>
<evidence type="ECO:0000256" key="2">
    <source>
        <dbReference type="SAM" id="SignalP"/>
    </source>
</evidence>
<dbReference type="InterPro" id="IPR038507">
    <property type="entry name" value="YcnI-like_sf"/>
</dbReference>
<dbReference type="CDD" id="cd08545">
    <property type="entry name" value="YcnI_like"/>
    <property type="match status" value="1"/>
</dbReference>
<reference evidence="4 5" key="1">
    <citation type="submission" date="2018-03" db="EMBL/GenBank/DDBJ databases">
        <title>Genome sequencing of Ottowia sp.</title>
        <authorList>
            <person name="Kim S.-J."/>
            <person name="Heo J."/>
            <person name="Kwon S.-W."/>
        </authorList>
    </citation>
    <scope>NUCLEOTIDE SEQUENCE [LARGE SCALE GENOMIC DNA]</scope>
    <source>
        <strain evidence="4 5">KADR8-3</strain>
    </source>
</reference>
<dbReference type="EMBL" id="CP027666">
    <property type="protein sequence ID" value="AVO33779.1"/>
    <property type="molecule type" value="Genomic_DNA"/>
</dbReference>
<dbReference type="RefSeq" id="WP_106702336.1">
    <property type="nucleotide sequence ID" value="NZ_CP027666.1"/>
</dbReference>
<dbReference type="Gene3D" id="2.60.40.2230">
    <property type="entry name" value="Uncharacterised protein YcnI-like PF07987, DUF1775"/>
    <property type="match status" value="1"/>
</dbReference>
<evidence type="ECO:0000313" key="5">
    <source>
        <dbReference type="Proteomes" id="UP000239709"/>
    </source>
</evidence>
<feature type="region of interest" description="Disordered" evidence="1">
    <location>
        <begin position="175"/>
        <end position="195"/>
    </location>
</feature>
<keyword evidence="2" id="KW-0732">Signal</keyword>
<sequence length="195" mass="19677">MTVPALRSIFSAAAAATLASLALTGAAQAHITLEQRTAHAGSTYKAVFRVGHGCAGSATRAVVVYLPAGVTHAHPMPKPGWALDALPASGEATQIAWRGGPLLDAHYDEFVLRAQLPAQPGPLWWRVQQVCENGEVDWAKVPATGTDTHGLATPAALLQVLPAADAAAASAAPTAPAPADAAAPAGHAGHAGHAH</sequence>
<keyword evidence="5" id="KW-1185">Reference proteome</keyword>
<evidence type="ECO:0000256" key="1">
    <source>
        <dbReference type="SAM" id="MobiDB-lite"/>
    </source>
</evidence>
<gene>
    <name evidence="4" type="ORF">C6570_05540</name>
</gene>
<name>A0A2S0MD07_9BURK</name>
<dbReference type="InterPro" id="IPR012533">
    <property type="entry name" value="YcnI-copper_dom"/>
</dbReference>
<accession>A0A2S0MD07</accession>
<dbReference type="AlphaFoldDB" id="A0A2S0MD07"/>
<dbReference type="Pfam" id="PF07987">
    <property type="entry name" value="DUF1775"/>
    <property type="match status" value="1"/>
</dbReference>
<evidence type="ECO:0000313" key="4">
    <source>
        <dbReference type="EMBL" id="AVO33779.1"/>
    </source>
</evidence>